<keyword evidence="1" id="KW-0732">Signal</keyword>
<proteinExistence type="predicted"/>
<feature type="signal peptide" evidence="1">
    <location>
        <begin position="1"/>
        <end position="23"/>
    </location>
</feature>
<protein>
    <submittedName>
        <fullName evidence="2">Uncharacterized protein</fullName>
    </submittedName>
</protein>
<gene>
    <name evidence="2" type="ORF">KAK11_04835</name>
</gene>
<dbReference type="RefSeq" id="WP_210806820.1">
    <property type="nucleotide sequence ID" value="NZ_JAGQDG010000002.1"/>
</dbReference>
<evidence type="ECO:0000313" key="2">
    <source>
        <dbReference type="EMBL" id="MBQ0934649.1"/>
    </source>
</evidence>
<evidence type="ECO:0000313" key="3">
    <source>
        <dbReference type="Proteomes" id="UP000672097"/>
    </source>
</evidence>
<dbReference type="Proteomes" id="UP000672097">
    <property type="component" value="Unassembled WGS sequence"/>
</dbReference>
<feature type="chain" id="PRO_5045599753" evidence="1">
    <location>
        <begin position="24"/>
        <end position="140"/>
    </location>
</feature>
<accession>A0ABS5DU68</accession>
<organism evidence="2 3">
    <name type="scientific">Ideonella paludis</name>
    <dbReference type="NCBI Taxonomy" id="1233411"/>
    <lineage>
        <taxon>Bacteria</taxon>
        <taxon>Pseudomonadati</taxon>
        <taxon>Pseudomonadota</taxon>
        <taxon>Betaproteobacteria</taxon>
        <taxon>Burkholderiales</taxon>
        <taxon>Sphaerotilaceae</taxon>
        <taxon>Ideonella</taxon>
    </lineage>
</organism>
<evidence type="ECO:0000256" key="1">
    <source>
        <dbReference type="SAM" id="SignalP"/>
    </source>
</evidence>
<comment type="caution">
    <text evidence="2">The sequence shown here is derived from an EMBL/GenBank/DDBJ whole genome shotgun (WGS) entry which is preliminary data.</text>
</comment>
<sequence>MATRRTAIVARIVALLAAGNTVAADRVFRSRRTAISRQESACLAVTLGPESSSRMGNESDRHELLVRVSAIVRGDPWDELAEQLIEQVQPLVVLDEPLRELATDVRLIAIEPDADDADATAGVMQMTYQVTYISRAWLLT</sequence>
<dbReference type="Gene3D" id="3.30.70.1700">
    <property type="entry name" value="Phage minor tail protein U"/>
    <property type="match status" value="1"/>
</dbReference>
<dbReference type="InterPro" id="IPR038512">
    <property type="entry name" value="GpU-like_sf"/>
</dbReference>
<dbReference type="EMBL" id="JAGQDG010000002">
    <property type="protein sequence ID" value="MBQ0934649.1"/>
    <property type="molecule type" value="Genomic_DNA"/>
</dbReference>
<name>A0ABS5DU68_9BURK</name>
<reference evidence="2 3" key="1">
    <citation type="submission" date="2021-04" db="EMBL/GenBank/DDBJ databases">
        <title>The genome sequence of type strain Ideonella paludis KCTC 32238.</title>
        <authorList>
            <person name="Liu Y."/>
        </authorList>
    </citation>
    <scope>NUCLEOTIDE SEQUENCE [LARGE SCALE GENOMIC DNA]</scope>
    <source>
        <strain evidence="2 3">KCTC 32238</strain>
    </source>
</reference>
<keyword evidence="3" id="KW-1185">Reference proteome</keyword>